<protein>
    <submittedName>
        <fullName evidence="1">Uncharacterized protein</fullName>
    </submittedName>
</protein>
<dbReference type="EMBL" id="GL442861">
    <property type="protein sequence ID" value="EFN62853.1"/>
    <property type="molecule type" value="Genomic_DNA"/>
</dbReference>
<dbReference type="AlphaFoldDB" id="E2AUN6"/>
<accession>E2AUN6</accession>
<keyword evidence="2" id="KW-1185">Reference proteome</keyword>
<proteinExistence type="predicted"/>
<dbReference type="InterPro" id="IPR036397">
    <property type="entry name" value="RNaseH_sf"/>
</dbReference>
<feature type="non-terminal residue" evidence="1">
    <location>
        <position position="1"/>
    </location>
</feature>
<dbReference type="Proteomes" id="UP000000311">
    <property type="component" value="Unassembled WGS sequence"/>
</dbReference>
<dbReference type="InParanoid" id="E2AUN6"/>
<dbReference type="OMA" id="KCNVWAG"/>
<dbReference type="PANTHER" id="PTHR47326:SF1">
    <property type="entry name" value="HTH PSQ-TYPE DOMAIN-CONTAINING PROTEIN"/>
    <property type="match status" value="1"/>
</dbReference>
<dbReference type="PANTHER" id="PTHR47326">
    <property type="entry name" value="TRANSPOSABLE ELEMENT TC3 TRANSPOSASE-LIKE PROTEIN"/>
    <property type="match status" value="1"/>
</dbReference>
<evidence type="ECO:0000313" key="1">
    <source>
        <dbReference type="EMBL" id="EFN62853.1"/>
    </source>
</evidence>
<feature type="non-terminal residue" evidence="1">
    <location>
        <position position="66"/>
    </location>
</feature>
<sequence length="66" mass="7496">EAHTQYPEKCNVWAGILNNQIIGPFFIEGNLTAAKYEEMLRNEIVPAVRQIVGDNFAQTWFQQDGA</sequence>
<evidence type="ECO:0000313" key="2">
    <source>
        <dbReference type="Proteomes" id="UP000000311"/>
    </source>
</evidence>
<dbReference type="GO" id="GO:0003676">
    <property type="term" value="F:nucleic acid binding"/>
    <property type="evidence" value="ECO:0007669"/>
    <property type="project" value="InterPro"/>
</dbReference>
<organism evidence="2">
    <name type="scientific">Camponotus floridanus</name>
    <name type="common">Florida carpenter ant</name>
    <dbReference type="NCBI Taxonomy" id="104421"/>
    <lineage>
        <taxon>Eukaryota</taxon>
        <taxon>Metazoa</taxon>
        <taxon>Ecdysozoa</taxon>
        <taxon>Arthropoda</taxon>
        <taxon>Hexapoda</taxon>
        <taxon>Insecta</taxon>
        <taxon>Pterygota</taxon>
        <taxon>Neoptera</taxon>
        <taxon>Endopterygota</taxon>
        <taxon>Hymenoptera</taxon>
        <taxon>Apocrita</taxon>
        <taxon>Aculeata</taxon>
        <taxon>Formicoidea</taxon>
        <taxon>Formicidae</taxon>
        <taxon>Formicinae</taxon>
        <taxon>Camponotus</taxon>
    </lineage>
</organism>
<dbReference type="OrthoDB" id="7700894at2759"/>
<gene>
    <name evidence="1" type="ORF">EAG_00005</name>
</gene>
<reference evidence="1 2" key="1">
    <citation type="journal article" date="2010" name="Science">
        <title>Genomic comparison of the ants Camponotus floridanus and Harpegnathos saltator.</title>
        <authorList>
            <person name="Bonasio R."/>
            <person name="Zhang G."/>
            <person name="Ye C."/>
            <person name="Mutti N.S."/>
            <person name="Fang X."/>
            <person name="Qin N."/>
            <person name="Donahue G."/>
            <person name="Yang P."/>
            <person name="Li Q."/>
            <person name="Li C."/>
            <person name="Zhang P."/>
            <person name="Huang Z."/>
            <person name="Berger S.L."/>
            <person name="Reinberg D."/>
            <person name="Wang J."/>
            <person name="Liebig J."/>
        </authorList>
    </citation>
    <scope>NUCLEOTIDE SEQUENCE [LARGE SCALE GENOMIC DNA]</scope>
    <source>
        <strain evidence="2">C129</strain>
    </source>
</reference>
<name>E2AUN6_CAMFO</name>
<dbReference type="Gene3D" id="3.30.420.10">
    <property type="entry name" value="Ribonuclease H-like superfamily/Ribonuclease H"/>
    <property type="match status" value="1"/>
</dbReference>